<evidence type="ECO:0000313" key="2">
    <source>
        <dbReference type="EMBL" id="OWJ67617.1"/>
    </source>
</evidence>
<dbReference type="EMBL" id="NHON01000011">
    <property type="protein sequence ID" value="OWJ67617.1"/>
    <property type="molecule type" value="Genomic_DNA"/>
</dbReference>
<reference evidence="3" key="1">
    <citation type="submission" date="2017-05" db="EMBL/GenBank/DDBJ databases">
        <authorList>
            <person name="Macchi M."/>
            <person name="Festa S."/>
            <person name="Coppotelli B.M."/>
            <person name="Morelli I.S."/>
        </authorList>
    </citation>
    <scope>NUCLEOTIDE SEQUENCE [LARGE SCALE GENOMIC DNA]</scope>
    <source>
        <strain evidence="3">I</strain>
    </source>
</reference>
<sequence length="94" mass="10031">MPDQPHHTLEQIAPGLHTPAGFTRATREIRRLMTELEVVGLSPAALSSALLTEAMPRLVAAHGPSRCAELLGSLALGLRLDDMAAEPASPRWVS</sequence>
<evidence type="ECO:0000256" key="1">
    <source>
        <dbReference type="SAM" id="MobiDB-lite"/>
    </source>
</evidence>
<dbReference type="OrthoDB" id="7361019at2"/>
<keyword evidence="3" id="KW-1185">Reference proteome</keyword>
<organism evidence="2 3">
    <name type="scientific">Inquilinus limosus</name>
    <dbReference type="NCBI Taxonomy" id="171674"/>
    <lineage>
        <taxon>Bacteria</taxon>
        <taxon>Pseudomonadati</taxon>
        <taxon>Pseudomonadota</taxon>
        <taxon>Alphaproteobacteria</taxon>
        <taxon>Rhodospirillales</taxon>
        <taxon>Rhodospirillaceae</taxon>
        <taxon>Inquilinus</taxon>
    </lineage>
</organism>
<comment type="caution">
    <text evidence="2">The sequence shown here is derived from an EMBL/GenBank/DDBJ whole genome shotgun (WGS) entry which is preliminary data.</text>
</comment>
<gene>
    <name evidence="2" type="ORF">BWR60_07970</name>
</gene>
<dbReference type="AlphaFoldDB" id="A0A211ZR87"/>
<dbReference type="RefSeq" id="WP_088150480.1">
    <property type="nucleotide sequence ID" value="NZ_NHON01000011.1"/>
</dbReference>
<protein>
    <submittedName>
        <fullName evidence="2">Uncharacterized protein</fullName>
    </submittedName>
</protein>
<dbReference type="Proteomes" id="UP000196655">
    <property type="component" value="Unassembled WGS sequence"/>
</dbReference>
<accession>A0A211ZR87</accession>
<proteinExistence type="predicted"/>
<evidence type="ECO:0000313" key="3">
    <source>
        <dbReference type="Proteomes" id="UP000196655"/>
    </source>
</evidence>
<feature type="region of interest" description="Disordered" evidence="1">
    <location>
        <begin position="1"/>
        <end position="20"/>
    </location>
</feature>
<name>A0A211ZR87_9PROT</name>